<evidence type="ECO:0000256" key="3">
    <source>
        <dbReference type="SAM" id="MobiDB-lite"/>
    </source>
</evidence>
<feature type="compositionally biased region" description="Basic and acidic residues" evidence="3">
    <location>
        <begin position="66"/>
        <end position="77"/>
    </location>
</feature>
<feature type="domain" description="FAD-binding" evidence="4">
    <location>
        <begin position="104"/>
        <end position="419"/>
    </location>
</feature>
<organism evidence="5 6">
    <name type="scientific">Streptomyces palmae</name>
    <dbReference type="NCBI Taxonomy" id="1701085"/>
    <lineage>
        <taxon>Bacteria</taxon>
        <taxon>Bacillati</taxon>
        <taxon>Actinomycetota</taxon>
        <taxon>Actinomycetes</taxon>
        <taxon>Kitasatosporales</taxon>
        <taxon>Streptomycetaceae</taxon>
        <taxon>Streptomyces</taxon>
    </lineage>
</organism>
<keyword evidence="5" id="KW-0503">Monooxygenase</keyword>
<dbReference type="InterPro" id="IPR036188">
    <property type="entry name" value="FAD/NAD-bd_sf"/>
</dbReference>
<comment type="similarity">
    <text evidence="2">Belongs to the flavin-dependent halogenase family. Bacterial tryptophan halogenase subfamily.</text>
</comment>
<dbReference type="Pfam" id="PF01494">
    <property type="entry name" value="FAD_binding_3"/>
    <property type="match status" value="1"/>
</dbReference>
<dbReference type="EMBL" id="SRID01000025">
    <property type="protein sequence ID" value="TGB16677.1"/>
    <property type="molecule type" value="Genomic_DNA"/>
</dbReference>
<accession>A0A4Z0HEY4</accession>
<dbReference type="AlphaFoldDB" id="A0A4Z0HEY4"/>
<reference evidence="5 6" key="1">
    <citation type="submission" date="2019-03" db="EMBL/GenBank/DDBJ databases">
        <authorList>
            <person name="Gonzalez-Pimentel J.L."/>
        </authorList>
    </citation>
    <scope>NUCLEOTIDE SEQUENCE [LARGE SCALE GENOMIC DNA]</scope>
    <source>
        <strain evidence="5 6">JCM 31289</strain>
    </source>
</reference>
<feature type="compositionally biased region" description="Basic and acidic residues" evidence="3">
    <location>
        <begin position="564"/>
        <end position="575"/>
    </location>
</feature>
<evidence type="ECO:0000256" key="2">
    <source>
        <dbReference type="ARBA" id="ARBA00038396"/>
    </source>
</evidence>
<comment type="caution">
    <text evidence="5">The sequence shown here is derived from an EMBL/GenBank/DDBJ whole genome shotgun (WGS) entry which is preliminary data.</text>
</comment>
<feature type="region of interest" description="Disordered" evidence="3">
    <location>
        <begin position="536"/>
        <end position="575"/>
    </location>
</feature>
<evidence type="ECO:0000259" key="4">
    <source>
        <dbReference type="Pfam" id="PF01494"/>
    </source>
</evidence>
<name>A0A4Z0HEY4_9ACTN</name>
<evidence type="ECO:0000313" key="6">
    <source>
        <dbReference type="Proteomes" id="UP000297948"/>
    </source>
</evidence>
<evidence type="ECO:0000313" key="5">
    <source>
        <dbReference type="EMBL" id="TGB16677.1"/>
    </source>
</evidence>
<evidence type="ECO:0000256" key="1">
    <source>
        <dbReference type="ARBA" id="ARBA00023002"/>
    </source>
</evidence>
<keyword evidence="1" id="KW-0560">Oxidoreductase</keyword>
<keyword evidence="6" id="KW-1185">Reference proteome</keyword>
<dbReference type="PANTHER" id="PTHR43747:SF5">
    <property type="entry name" value="FAD-BINDING DOMAIN-CONTAINING PROTEIN"/>
    <property type="match status" value="1"/>
</dbReference>
<feature type="compositionally biased region" description="Low complexity" evidence="3">
    <location>
        <begin position="549"/>
        <end position="560"/>
    </location>
</feature>
<dbReference type="GO" id="GO:0004497">
    <property type="term" value="F:monooxygenase activity"/>
    <property type="evidence" value="ECO:0007669"/>
    <property type="project" value="UniProtKB-KW"/>
</dbReference>
<dbReference type="PANTHER" id="PTHR43747">
    <property type="entry name" value="FAD-BINDING PROTEIN"/>
    <property type="match status" value="1"/>
</dbReference>
<dbReference type="Proteomes" id="UP000297948">
    <property type="component" value="Unassembled WGS sequence"/>
</dbReference>
<sequence>MRAARPGHRGDRRAGHQPAQPDLPEELAGGAGPARGAPSGHLRPLRQPLRGGRADHHGPGAARGPGEGRRPRGDVRVRARRRLRLGCGRPLEREPPVSPVEESFDVVVVGARVAGSSLAALLARRGVRVAVVDQAGALGGTLSSNILQADSLAFLDRLGATGRLRAAGVTPMRRVDMRLEDFRVLADFPQRPGDIGGAACVRRQVLDPVVLEAAAEAGAAVRLGTKVTDLVRERGRAAGVRVRHEGAERVLRARLVVGADGRGSTVAALTGARSYHLTTGERRYYWTYFEGARTGDEPTFVFHRWGDRHMLGGPADSGLYIVGVSPQQHEVDSFRADLEGSITAHIQACAPIAAALADARRATRIYGIQRFQGYFREAHGPGWLLVGDAGHFKDPAGGRGIGDAFHQADHLAPRIEAALGRPAAELDRVAADFGRWRDRHYAEYYGLAADLGVAGPIAAVVPETVRKLHARGRIDSVLNLLSHRASVLEVLTPARVLGATGRLLLRGGAAGGRRALLGQVGALAAGEVRRRKAMWRPVYGPPPAPPARRGPGARQAAGVGTEPRTADRTEGELSR</sequence>
<feature type="region of interest" description="Disordered" evidence="3">
    <location>
        <begin position="1"/>
        <end position="78"/>
    </location>
</feature>
<feature type="compositionally biased region" description="Pro residues" evidence="3">
    <location>
        <begin position="539"/>
        <end position="548"/>
    </location>
</feature>
<gene>
    <name evidence="5" type="ORF">E4099_04790</name>
</gene>
<dbReference type="GO" id="GO:0071949">
    <property type="term" value="F:FAD binding"/>
    <property type="evidence" value="ECO:0007669"/>
    <property type="project" value="InterPro"/>
</dbReference>
<protein>
    <submittedName>
        <fullName evidence="5">FAD-dependent monooxygenase</fullName>
    </submittedName>
</protein>
<dbReference type="PRINTS" id="PR00420">
    <property type="entry name" value="RNGMNOXGNASE"/>
</dbReference>
<dbReference type="OrthoDB" id="103324at2"/>
<dbReference type="InterPro" id="IPR002938">
    <property type="entry name" value="FAD-bd"/>
</dbReference>
<proteinExistence type="inferred from homology"/>
<dbReference type="SUPFAM" id="SSF51905">
    <property type="entry name" value="FAD/NAD(P)-binding domain"/>
    <property type="match status" value="1"/>
</dbReference>
<dbReference type="Gene3D" id="3.50.50.60">
    <property type="entry name" value="FAD/NAD(P)-binding domain"/>
    <property type="match status" value="1"/>
</dbReference>
<dbReference type="InterPro" id="IPR050816">
    <property type="entry name" value="Flavin-dep_Halogenase_NPB"/>
</dbReference>